<reference evidence="7 8" key="1">
    <citation type="submission" date="2022-04" db="EMBL/GenBank/DDBJ databases">
        <title>Spirosoma sp. strain RP8 genome sequencing and assembly.</title>
        <authorList>
            <person name="Jung Y."/>
        </authorList>
    </citation>
    <scope>NUCLEOTIDE SEQUENCE [LARGE SCALE GENOMIC DNA]</scope>
    <source>
        <strain evidence="7 8">RP8</strain>
    </source>
</reference>
<gene>
    <name evidence="7" type="ORF">M0L20_25880</name>
</gene>
<keyword evidence="8" id="KW-1185">Reference proteome</keyword>
<organism evidence="7 8">
    <name type="scientific">Spirosoma liriopis</name>
    <dbReference type="NCBI Taxonomy" id="2937440"/>
    <lineage>
        <taxon>Bacteria</taxon>
        <taxon>Pseudomonadati</taxon>
        <taxon>Bacteroidota</taxon>
        <taxon>Cytophagia</taxon>
        <taxon>Cytophagales</taxon>
        <taxon>Cytophagaceae</taxon>
        <taxon>Spirosoma</taxon>
    </lineage>
</organism>
<evidence type="ECO:0000259" key="5">
    <source>
        <dbReference type="Pfam" id="PF04542"/>
    </source>
</evidence>
<dbReference type="InterPro" id="IPR036388">
    <property type="entry name" value="WH-like_DNA-bd_sf"/>
</dbReference>
<dbReference type="SUPFAM" id="SSF88659">
    <property type="entry name" value="Sigma3 and sigma4 domains of RNA polymerase sigma factors"/>
    <property type="match status" value="1"/>
</dbReference>
<dbReference type="PANTHER" id="PTHR43133">
    <property type="entry name" value="RNA POLYMERASE ECF-TYPE SIGMA FACTO"/>
    <property type="match status" value="1"/>
</dbReference>
<evidence type="ECO:0000256" key="1">
    <source>
        <dbReference type="ARBA" id="ARBA00010641"/>
    </source>
</evidence>
<evidence type="ECO:0000313" key="8">
    <source>
        <dbReference type="Proteomes" id="UP001202180"/>
    </source>
</evidence>
<evidence type="ECO:0000256" key="3">
    <source>
        <dbReference type="ARBA" id="ARBA00023082"/>
    </source>
</evidence>
<feature type="domain" description="RNA polymerase sigma factor 70 region 4 type 2" evidence="6">
    <location>
        <begin position="125"/>
        <end position="177"/>
    </location>
</feature>
<dbReference type="InterPro" id="IPR039425">
    <property type="entry name" value="RNA_pol_sigma-70-like"/>
</dbReference>
<dbReference type="InterPro" id="IPR013324">
    <property type="entry name" value="RNA_pol_sigma_r3/r4-like"/>
</dbReference>
<dbReference type="InterPro" id="IPR007627">
    <property type="entry name" value="RNA_pol_sigma70_r2"/>
</dbReference>
<dbReference type="Gene3D" id="1.10.1740.10">
    <property type="match status" value="1"/>
</dbReference>
<dbReference type="InterPro" id="IPR014284">
    <property type="entry name" value="RNA_pol_sigma-70_dom"/>
</dbReference>
<evidence type="ECO:0000256" key="2">
    <source>
        <dbReference type="ARBA" id="ARBA00023015"/>
    </source>
</evidence>
<comment type="similarity">
    <text evidence="1">Belongs to the sigma-70 factor family. ECF subfamily.</text>
</comment>
<evidence type="ECO:0000313" key="7">
    <source>
        <dbReference type="EMBL" id="MCK8495321.1"/>
    </source>
</evidence>
<dbReference type="RefSeq" id="WP_248480064.1">
    <property type="nucleotide sequence ID" value="NZ_JALPRF010000007.1"/>
</dbReference>
<dbReference type="PANTHER" id="PTHR43133:SF46">
    <property type="entry name" value="RNA POLYMERASE SIGMA-70 FACTOR ECF SUBFAMILY"/>
    <property type="match status" value="1"/>
</dbReference>
<dbReference type="Pfam" id="PF08281">
    <property type="entry name" value="Sigma70_r4_2"/>
    <property type="match status" value="1"/>
</dbReference>
<dbReference type="InterPro" id="IPR013249">
    <property type="entry name" value="RNA_pol_sigma70_r4_t2"/>
</dbReference>
<dbReference type="EMBL" id="JALPRF010000007">
    <property type="protein sequence ID" value="MCK8495321.1"/>
    <property type="molecule type" value="Genomic_DNA"/>
</dbReference>
<dbReference type="Gene3D" id="1.10.10.10">
    <property type="entry name" value="Winged helix-like DNA-binding domain superfamily/Winged helix DNA-binding domain"/>
    <property type="match status" value="1"/>
</dbReference>
<keyword evidence="3" id="KW-0731">Sigma factor</keyword>
<comment type="caution">
    <text evidence="7">The sequence shown here is derived from an EMBL/GenBank/DDBJ whole genome shotgun (WGS) entry which is preliminary data.</text>
</comment>
<dbReference type="InterPro" id="IPR013325">
    <property type="entry name" value="RNA_pol_sigma_r2"/>
</dbReference>
<accession>A0ABT0HT20</accession>
<dbReference type="NCBIfam" id="TIGR02937">
    <property type="entry name" value="sigma70-ECF"/>
    <property type="match status" value="1"/>
</dbReference>
<dbReference type="CDD" id="cd06171">
    <property type="entry name" value="Sigma70_r4"/>
    <property type="match status" value="1"/>
</dbReference>
<keyword evidence="4" id="KW-0804">Transcription</keyword>
<dbReference type="Pfam" id="PF04542">
    <property type="entry name" value="Sigma70_r2"/>
    <property type="match status" value="1"/>
</dbReference>
<proteinExistence type="inferred from homology"/>
<evidence type="ECO:0000256" key="4">
    <source>
        <dbReference type="ARBA" id="ARBA00023163"/>
    </source>
</evidence>
<evidence type="ECO:0000259" key="6">
    <source>
        <dbReference type="Pfam" id="PF08281"/>
    </source>
</evidence>
<protein>
    <submittedName>
        <fullName evidence="7">RNA polymerase sigma factor</fullName>
    </submittedName>
</protein>
<dbReference type="Proteomes" id="UP001202180">
    <property type="component" value="Unassembled WGS sequence"/>
</dbReference>
<name>A0ABT0HT20_9BACT</name>
<dbReference type="SUPFAM" id="SSF88946">
    <property type="entry name" value="Sigma2 domain of RNA polymerase sigma factors"/>
    <property type="match status" value="1"/>
</dbReference>
<feature type="domain" description="RNA polymerase sigma-70 region 2" evidence="5">
    <location>
        <begin position="25"/>
        <end position="90"/>
    </location>
</feature>
<keyword evidence="2" id="KW-0805">Transcription regulation</keyword>
<sequence length="208" mass="24514">MDTSNERELWQQFQAGNEQAFSTIYSTYFSTLYQYGYHIVQDEELIKDCIQTLFIEIWRSRRNLATDVPIKFYLLKAMRRHVYRAVRRQAPFISVAALDETNPVKQSVSHEFELIVQETNQQRQAQLQQAINQLTNRQREAITLLYTNELSYAEIAEIMTLKTRSVYNLVHEALEKLRRQLNPSHFTWLVPVLCCLLDHVRSSLETGP</sequence>